<dbReference type="STRING" id="1387353.BSF38_05395"/>
<dbReference type="OrthoDB" id="4913at2"/>
<evidence type="ECO:0000256" key="2">
    <source>
        <dbReference type="ARBA" id="ARBA00009997"/>
    </source>
</evidence>
<keyword evidence="5 8" id="KW-0378">Hydrolase</keyword>
<evidence type="ECO:0000256" key="5">
    <source>
        <dbReference type="ARBA" id="ARBA00022801"/>
    </source>
</evidence>
<gene>
    <name evidence="8" type="primary">comB</name>
    <name evidence="8" type="ORF">BSF38_05395</name>
</gene>
<sequence>MTFVHLLPSLIPAGALRGGVAVVIDVLRASTMIVHALAAGCDAVIPCGEIDEAWRIAGGLPPGSALLAGERHGVPIEGFDLGNSPGACTADVCRGKTLVMTTTNGTKAILASLDAEVVLVGAFVNFAATAQRLLHEKRPVHLVCAGTEGAVSYEDALLAGAFAGHFADLEHTLDNDEAEIVRGLWARVEDAVWFKGGGKGHAKTDDDRPLTRYLKRGAGGRRVMELGFEADIADAAALNRGGYQLAVELRRDPLRLVAAS</sequence>
<evidence type="ECO:0000256" key="7">
    <source>
        <dbReference type="ARBA" id="ARBA00033711"/>
    </source>
</evidence>
<dbReference type="Gene3D" id="3.90.1560.10">
    <property type="entry name" value="ComB-like"/>
    <property type="match status" value="1"/>
</dbReference>
<keyword evidence="9" id="KW-1185">Reference proteome</keyword>
<evidence type="ECO:0000313" key="9">
    <source>
        <dbReference type="Proteomes" id="UP000186309"/>
    </source>
</evidence>
<evidence type="ECO:0000256" key="6">
    <source>
        <dbReference type="ARBA" id="ARBA00022842"/>
    </source>
</evidence>
<dbReference type="InterPro" id="IPR005238">
    <property type="entry name" value="ComB-like"/>
</dbReference>
<reference evidence="9" key="1">
    <citation type="submission" date="2016-12" db="EMBL/GenBank/DDBJ databases">
        <title>Comparative genomics of four Isosphaeraceae planctomycetes: a common pool of plasmids and glycoside hydrolase genes.</title>
        <authorList>
            <person name="Ivanova A."/>
        </authorList>
    </citation>
    <scope>NUCLEOTIDE SEQUENCE [LARGE SCALE GENOMIC DNA]</scope>
    <source>
        <strain evidence="9">PX4</strain>
    </source>
</reference>
<dbReference type="InterPro" id="IPR036702">
    <property type="entry name" value="ComB-like_sf"/>
</dbReference>
<dbReference type="EMBL" id="CP019082">
    <property type="protein sequence ID" value="APW63818.1"/>
    <property type="molecule type" value="Genomic_DNA"/>
</dbReference>
<dbReference type="PANTHER" id="PTHR37311">
    <property type="entry name" value="2-PHOSPHOSULFOLACTATE PHOSPHATASE-RELATED"/>
    <property type="match status" value="1"/>
</dbReference>
<dbReference type="GO" id="GO:0050545">
    <property type="term" value="F:sulfopyruvate decarboxylase activity"/>
    <property type="evidence" value="ECO:0007669"/>
    <property type="project" value="TreeGrafter"/>
</dbReference>
<evidence type="ECO:0000256" key="1">
    <source>
        <dbReference type="ARBA" id="ARBA00001946"/>
    </source>
</evidence>
<dbReference type="AlphaFoldDB" id="A0A1U7CY46"/>
<protein>
    <recommendedName>
        <fullName evidence="4">Probable 2-phosphosulfolactate phosphatase</fullName>
        <ecNumber evidence="3">3.1.3.71</ecNumber>
    </recommendedName>
</protein>
<dbReference type="RefSeq" id="WP_076350125.1">
    <property type="nucleotide sequence ID" value="NZ_CP019082.1"/>
</dbReference>
<dbReference type="Pfam" id="PF04029">
    <property type="entry name" value="2-ph_phosp"/>
    <property type="match status" value="1"/>
</dbReference>
<name>A0A1U7CY46_9BACT</name>
<dbReference type="KEGG" id="pbor:BSF38_05395"/>
<comment type="cofactor">
    <cofactor evidence="1">
        <name>Mg(2+)</name>
        <dbReference type="ChEBI" id="CHEBI:18420"/>
    </cofactor>
</comment>
<dbReference type="EC" id="3.1.3.71" evidence="3"/>
<comment type="similarity">
    <text evidence="2">Belongs to the ComB family.</text>
</comment>
<evidence type="ECO:0000313" key="8">
    <source>
        <dbReference type="EMBL" id="APW63818.1"/>
    </source>
</evidence>
<dbReference type="GO" id="GO:0050532">
    <property type="term" value="F:2-phosphosulfolactate phosphatase activity"/>
    <property type="evidence" value="ECO:0007669"/>
    <property type="project" value="UniProtKB-EC"/>
</dbReference>
<dbReference type="SUPFAM" id="SSF142823">
    <property type="entry name" value="ComB-like"/>
    <property type="match status" value="1"/>
</dbReference>
<proteinExistence type="inferred from homology"/>
<keyword evidence="6" id="KW-0460">Magnesium</keyword>
<comment type="catalytic activity">
    <reaction evidence="7">
        <text>(2R)-O-phospho-3-sulfolactate + H2O = (2R)-3-sulfolactate + phosphate</text>
        <dbReference type="Rhea" id="RHEA:23416"/>
        <dbReference type="ChEBI" id="CHEBI:15377"/>
        <dbReference type="ChEBI" id="CHEBI:15597"/>
        <dbReference type="ChEBI" id="CHEBI:43474"/>
        <dbReference type="ChEBI" id="CHEBI:58738"/>
        <dbReference type="EC" id="3.1.3.71"/>
    </reaction>
</comment>
<dbReference type="PANTHER" id="PTHR37311:SF1">
    <property type="entry name" value="2-PHOSPHOSULFOLACTATE PHOSPHATASE-RELATED"/>
    <property type="match status" value="1"/>
</dbReference>
<organism evidence="8 9">
    <name type="scientific">Paludisphaera borealis</name>
    <dbReference type="NCBI Taxonomy" id="1387353"/>
    <lineage>
        <taxon>Bacteria</taxon>
        <taxon>Pseudomonadati</taxon>
        <taxon>Planctomycetota</taxon>
        <taxon>Planctomycetia</taxon>
        <taxon>Isosphaerales</taxon>
        <taxon>Isosphaeraceae</taxon>
        <taxon>Paludisphaera</taxon>
    </lineage>
</organism>
<evidence type="ECO:0000256" key="3">
    <source>
        <dbReference type="ARBA" id="ARBA00012953"/>
    </source>
</evidence>
<dbReference type="Proteomes" id="UP000186309">
    <property type="component" value="Chromosome"/>
</dbReference>
<dbReference type="GO" id="GO:0000287">
    <property type="term" value="F:magnesium ion binding"/>
    <property type="evidence" value="ECO:0007669"/>
    <property type="project" value="InterPro"/>
</dbReference>
<accession>A0A1U7CY46</accession>
<evidence type="ECO:0000256" key="4">
    <source>
        <dbReference type="ARBA" id="ARBA00021948"/>
    </source>
</evidence>